<gene>
    <name evidence="1" type="ORF">DSM04_103356</name>
</gene>
<reference evidence="1 2" key="1">
    <citation type="submission" date="2018-07" db="EMBL/GenBank/DDBJ databases">
        <title>Leeuwenhoekiella genomics.</title>
        <authorList>
            <person name="Tahon G."/>
            <person name="Willems A."/>
        </authorList>
    </citation>
    <scope>NUCLEOTIDE SEQUENCE [LARGE SCALE GENOMIC DNA]</scope>
    <source>
        <strain evidence="1 2">R-50232</strain>
    </source>
</reference>
<dbReference type="EMBL" id="QOVI01000003">
    <property type="protein sequence ID" value="RXG15467.1"/>
    <property type="molecule type" value="Genomic_DNA"/>
</dbReference>
<proteinExistence type="predicted"/>
<evidence type="ECO:0000313" key="2">
    <source>
        <dbReference type="Proteomes" id="UP000289821"/>
    </source>
</evidence>
<comment type="caution">
    <text evidence="1">The sequence shown here is derived from an EMBL/GenBank/DDBJ whole genome shotgun (WGS) entry which is preliminary data.</text>
</comment>
<dbReference type="OrthoDB" id="7064118at2"/>
<organism evidence="1 2">
    <name type="scientific">Leeuwenhoekiella aestuarii</name>
    <dbReference type="NCBI Taxonomy" id="2249426"/>
    <lineage>
        <taxon>Bacteria</taxon>
        <taxon>Pseudomonadati</taxon>
        <taxon>Bacteroidota</taxon>
        <taxon>Flavobacteriia</taxon>
        <taxon>Flavobacteriales</taxon>
        <taxon>Flavobacteriaceae</taxon>
        <taxon>Leeuwenhoekiella</taxon>
    </lineage>
</organism>
<dbReference type="AlphaFoldDB" id="A0A4Q0NWG4"/>
<keyword evidence="2" id="KW-1185">Reference proteome</keyword>
<sequence length="197" mass="21944">MRAVLTGDIINSREEIGWQQELVAILDQYGTSPKYWEIYRGDSFQLEVDAAKALKVAIHIKAVIKMRTELDVRIAIGIGNKTYTAAQITQANGSAFIHSGTAFDAIKNNTLVLQSDYKDFDETLNIMLALATLTMDNWPPVTAAIVKARLEAPELNQTELSKQLDKAQSAISKALSRAGYDEVTKMLTYYKKQIETL</sequence>
<evidence type="ECO:0000313" key="1">
    <source>
        <dbReference type="EMBL" id="RXG15467.1"/>
    </source>
</evidence>
<dbReference type="RefSeq" id="WP_128761040.1">
    <property type="nucleotide sequence ID" value="NZ_QOVI01000003.1"/>
</dbReference>
<dbReference type="Proteomes" id="UP000289821">
    <property type="component" value="Unassembled WGS sequence"/>
</dbReference>
<name>A0A4Q0NWG4_9FLAO</name>
<accession>A0A4Q0NWG4</accession>
<protein>
    <submittedName>
        <fullName evidence="1">SatD family protein</fullName>
    </submittedName>
</protein>